<comment type="caution">
    <text evidence="10">The sequence shown here is derived from an EMBL/GenBank/DDBJ whole genome shotgun (WGS) entry which is preliminary data.</text>
</comment>
<organism evidence="10 11">
    <name type="scientific">Nocardioides mangrovi</name>
    <dbReference type="NCBI Taxonomy" id="2874580"/>
    <lineage>
        <taxon>Bacteria</taxon>
        <taxon>Bacillati</taxon>
        <taxon>Actinomycetota</taxon>
        <taxon>Actinomycetes</taxon>
        <taxon>Propionibacteriales</taxon>
        <taxon>Nocardioidaceae</taxon>
        <taxon>Nocardioides</taxon>
    </lineage>
</organism>
<feature type="active site" description="Proton donor/acceptor" evidence="6">
    <location>
        <position position="173"/>
    </location>
</feature>
<protein>
    <submittedName>
        <fullName evidence="10">L,D-transpeptidase</fullName>
    </submittedName>
</protein>
<evidence type="ECO:0000256" key="8">
    <source>
        <dbReference type="SAM" id="Phobius"/>
    </source>
</evidence>
<evidence type="ECO:0000256" key="7">
    <source>
        <dbReference type="SAM" id="MobiDB-lite"/>
    </source>
</evidence>
<evidence type="ECO:0000313" key="11">
    <source>
        <dbReference type="Proteomes" id="UP000780875"/>
    </source>
</evidence>
<dbReference type="PROSITE" id="PS52029">
    <property type="entry name" value="LD_TPASE"/>
    <property type="match status" value="1"/>
</dbReference>
<evidence type="ECO:0000259" key="9">
    <source>
        <dbReference type="PROSITE" id="PS52029"/>
    </source>
</evidence>
<accession>A0ABS7U8S6</accession>
<evidence type="ECO:0000256" key="2">
    <source>
        <dbReference type="ARBA" id="ARBA00022679"/>
    </source>
</evidence>
<keyword evidence="2" id="KW-0808">Transferase</keyword>
<feature type="active site" description="Nucleophile" evidence="6">
    <location>
        <position position="197"/>
    </location>
</feature>
<evidence type="ECO:0000256" key="3">
    <source>
        <dbReference type="ARBA" id="ARBA00022960"/>
    </source>
</evidence>
<dbReference type="InterPro" id="IPR050979">
    <property type="entry name" value="LD-transpeptidase"/>
</dbReference>
<dbReference type="InterPro" id="IPR005490">
    <property type="entry name" value="LD_TPept_cat_dom"/>
</dbReference>
<keyword evidence="8" id="KW-1133">Transmembrane helix</keyword>
<dbReference type="Proteomes" id="UP000780875">
    <property type="component" value="Unassembled WGS sequence"/>
</dbReference>
<evidence type="ECO:0000256" key="5">
    <source>
        <dbReference type="ARBA" id="ARBA00023316"/>
    </source>
</evidence>
<evidence type="ECO:0000256" key="4">
    <source>
        <dbReference type="ARBA" id="ARBA00022984"/>
    </source>
</evidence>
<gene>
    <name evidence="10" type="ORF">K8U61_03815</name>
</gene>
<dbReference type="Pfam" id="PF03734">
    <property type="entry name" value="YkuD"/>
    <property type="match status" value="1"/>
</dbReference>
<keyword evidence="5 6" id="KW-0961">Cell wall biogenesis/degradation</keyword>
<dbReference type="EMBL" id="JAIQZJ010000001">
    <property type="protein sequence ID" value="MBZ5737280.1"/>
    <property type="molecule type" value="Genomic_DNA"/>
</dbReference>
<name>A0ABS7U8S6_9ACTN</name>
<keyword evidence="3 6" id="KW-0133">Cell shape</keyword>
<dbReference type="InterPro" id="IPR038063">
    <property type="entry name" value="Transpep_catalytic_dom"/>
</dbReference>
<feature type="compositionally biased region" description="Low complexity" evidence="7">
    <location>
        <begin position="50"/>
        <end position="59"/>
    </location>
</feature>
<dbReference type="CDD" id="cd16913">
    <property type="entry name" value="YkuD_like"/>
    <property type="match status" value="1"/>
</dbReference>
<feature type="transmembrane region" description="Helical" evidence="8">
    <location>
        <begin position="12"/>
        <end position="36"/>
    </location>
</feature>
<dbReference type="Gene3D" id="2.40.440.10">
    <property type="entry name" value="L,D-transpeptidase catalytic domain-like"/>
    <property type="match status" value="1"/>
</dbReference>
<dbReference type="PANTHER" id="PTHR30582:SF2">
    <property type="entry name" value="L,D-TRANSPEPTIDASE YCIB-RELATED"/>
    <property type="match status" value="1"/>
</dbReference>
<dbReference type="SUPFAM" id="SSF141523">
    <property type="entry name" value="L,D-transpeptidase catalytic domain-like"/>
    <property type="match status" value="1"/>
</dbReference>
<feature type="region of interest" description="Disordered" evidence="7">
    <location>
        <begin position="39"/>
        <end position="98"/>
    </location>
</feature>
<evidence type="ECO:0000313" key="10">
    <source>
        <dbReference type="EMBL" id="MBZ5737280.1"/>
    </source>
</evidence>
<dbReference type="RefSeq" id="WP_224121635.1">
    <property type="nucleotide sequence ID" value="NZ_JAIQZJ010000001.1"/>
</dbReference>
<keyword evidence="4 6" id="KW-0573">Peptidoglycan synthesis</keyword>
<keyword evidence="8" id="KW-0812">Transmembrane</keyword>
<feature type="domain" description="L,D-TPase catalytic" evidence="9">
    <location>
        <begin position="98"/>
        <end position="221"/>
    </location>
</feature>
<reference evidence="10 11" key="1">
    <citation type="submission" date="2021-09" db="EMBL/GenBank/DDBJ databases">
        <title>Whole genome sequence of Nocardioides sp. GBK3QG-3.</title>
        <authorList>
            <person name="Tuo L."/>
        </authorList>
    </citation>
    <scope>NUCLEOTIDE SEQUENCE [LARGE SCALE GENOMIC DNA]</scope>
    <source>
        <strain evidence="10 11">GBK3QG-3</strain>
    </source>
</reference>
<keyword evidence="8" id="KW-0472">Membrane</keyword>
<evidence type="ECO:0000256" key="6">
    <source>
        <dbReference type="PROSITE-ProRule" id="PRU01373"/>
    </source>
</evidence>
<evidence type="ECO:0000256" key="1">
    <source>
        <dbReference type="ARBA" id="ARBA00004752"/>
    </source>
</evidence>
<comment type="pathway">
    <text evidence="1 6">Cell wall biogenesis; peptidoglycan biosynthesis.</text>
</comment>
<proteinExistence type="predicted"/>
<keyword evidence="11" id="KW-1185">Reference proteome</keyword>
<sequence>MSRHRAPVRPRYGRLAVLGASVTVTVVAVVGAVAGFPGTSGGPAAARIDPAASSSTAAPTPTPTPTPSASTSVSPRVSESADDPAEDTALPAGSGTGKRIVFSQSRQRVWLVDDGTDVRRTYLVSGSKLDNLDPGTYAVYSKSRWAVGIDDSGVMQYFVRFTQGPSGAAIGFHTIPTKDGSPLQTKQQLGTPQSHGCIRQRTPDAIALWDFAPIGAKVVVTA</sequence>
<dbReference type="PANTHER" id="PTHR30582">
    <property type="entry name" value="L,D-TRANSPEPTIDASE"/>
    <property type="match status" value="1"/>
</dbReference>